<dbReference type="PANTHER" id="PTHR42060:SF3">
    <property type="entry name" value="SMP-30_GLUCONOLACTONASE_LRE-LIKE REGION DOMAIN-CONTAINING PROTEIN"/>
    <property type="match status" value="1"/>
</dbReference>
<proteinExistence type="predicted"/>
<evidence type="ECO:0000313" key="1">
    <source>
        <dbReference type="EMBL" id="PGH30038.1"/>
    </source>
</evidence>
<reference evidence="1 2" key="1">
    <citation type="submission" date="2017-10" db="EMBL/GenBank/DDBJ databases">
        <title>Comparative genomics in systemic dimorphic fungi from Ajellomycetaceae.</title>
        <authorList>
            <person name="Munoz J.F."/>
            <person name="Mcewen J.G."/>
            <person name="Clay O.K."/>
            <person name="Cuomo C.A."/>
        </authorList>
    </citation>
    <scope>NUCLEOTIDE SEQUENCE [LARGE SCALE GENOMIC DNA]</scope>
    <source>
        <strain evidence="1 2">UAMH4076</strain>
    </source>
</reference>
<protein>
    <recommendedName>
        <fullName evidence="3">SMP-30/Gluconolactonase/LRE-like region domain-containing protein</fullName>
    </recommendedName>
</protein>
<dbReference type="Gene3D" id="2.120.10.30">
    <property type="entry name" value="TolB, C-terminal domain"/>
    <property type="match status" value="2"/>
</dbReference>
<dbReference type="InterPro" id="IPR052998">
    <property type="entry name" value="Hetero-Diels-Alderase-like"/>
</dbReference>
<sequence length="229" mass="24386">MTFLSSTKTSRLVTTSFSFFLPFAISLILFSPVSASLSNGRQSEAVRTVHQFPSHLENIAEIAEGVFAVVNGILNLETFKPIGNFTVWHVEMMAHGATVNDIARLPDAGLPNGLTVTVTSLVTTAGPIVLVANSFAGCVWKVNTETAAITKSIDDQSMKAGDMSPIATNSDNALVKVSHGSEVAAVSVDSQLMGLIAAHFGRTEDNYRTLYVAANQERVVAVQVDSLSR</sequence>
<name>A0A2B7ZA61_9EURO</name>
<dbReference type="SUPFAM" id="SSF63829">
    <property type="entry name" value="Calcium-dependent phosphotriesterase"/>
    <property type="match status" value="1"/>
</dbReference>
<dbReference type="EMBL" id="PDND01000195">
    <property type="protein sequence ID" value="PGH30038.1"/>
    <property type="molecule type" value="Genomic_DNA"/>
</dbReference>
<dbReference type="Proteomes" id="UP000226031">
    <property type="component" value="Unassembled WGS sequence"/>
</dbReference>
<dbReference type="PANTHER" id="PTHR42060">
    <property type="entry name" value="NHL REPEAT-CONTAINING PROTEIN-RELATED"/>
    <property type="match status" value="1"/>
</dbReference>
<dbReference type="STRING" id="73230.A0A2B7ZA61"/>
<evidence type="ECO:0008006" key="3">
    <source>
        <dbReference type="Google" id="ProtNLM"/>
    </source>
</evidence>
<keyword evidence="2" id="KW-1185">Reference proteome</keyword>
<dbReference type="InterPro" id="IPR011042">
    <property type="entry name" value="6-blade_b-propeller_TolB-like"/>
</dbReference>
<organism evidence="1 2">
    <name type="scientific">[Emmonsia] crescens</name>
    <dbReference type="NCBI Taxonomy" id="73230"/>
    <lineage>
        <taxon>Eukaryota</taxon>
        <taxon>Fungi</taxon>
        <taxon>Dikarya</taxon>
        <taxon>Ascomycota</taxon>
        <taxon>Pezizomycotina</taxon>
        <taxon>Eurotiomycetes</taxon>
        <taxon>Eurotiomycetidae</taxon>
        <taxon>Onygenales</taxon>
        <taxon>Ajellomycetaceae</taxon>
        <taxon>Emergomyces</taxon>
    </lineage>
</organism>
<dbReference type="AlphaFoldDB" id="A0A2B7ZA61"/>
<dbReference type="VEuPathDB" id="FungiDB:EMCG_02622"/>
<comment type="caution">
    <text evidence="1">The sequence shown here is derived from an EMBL/GenBank/DDBJ whole genome shotgun (WGS) entry which is preliminary data.</text>
</comment>
<gene>
    <name evidence="1" type="ORF">GX50_07194</name>
</gene>
<accession>A0A2B7ZA61</accession>
<evidence type="ECO:0000313" key="2">
    <source>
        <dbReference type="Proteomes" id="UP000226031"/>
    </source>
</evidence>